<dbReference type="EnsemblPlants" id="OPUNC07G10410.2">
    <property type="protein sequence ID" value="OPUNC07G10410.2"/>
    <property type="gene ID" value="OPUNC07G10410"/>
</dbReference>
<sequence>MPHARPHMIPQMTPDVPTSHWQGGFAPFAGTSQGIPTIPRVEAEFIGQGEFTSAYSVGSTACTYIWHQPMSRTIHARRLVVEYRIIWTCCNKVIGYLVNIPRIVMKFHISKHRQQGHFALN</sequence>
<dbReference type="Proteomes" id="UP000026962">
    <property type="component" value="Chromosome 7"/>
</dbReference>
<name>A0A0E0LJP0_ORYPU</name>
<evidence type="ECO:0000313" key="1">
    <source>
        <dbReference type="EnsemblPlants" id="OPUNC07G10410.2"/>
    </source>
</evidence>
<accession>A0A0E0LJP0</accession>
<reference evidence="1" key="2">
    <citation type="submission" date="2018-05" db="EMBL/GenBank/DDBJ databases">
        <title>OpunRS2 (Oryza punctata Reference Sequence Version 2).</title>
        <authorList>
            <person name="Zhang J."/>
            <person name="Kudrna D."/>
            <person name="Lee S."/>
            <person name="Talag J."/>
            <person name="Welchert J."/>
            <person name="Wing R.A."/>
        </authorList>
    </citation>
    <scope>NUCLEOTIDE SEQUENCE [LARGE SCALE GENOMIC DNA]</scope>
</reference>
<proteinExistence type="predicted"/>
<dbReference type="AlphaFoldDB" id="A0A0E0LJP0"/>
<keyword evidence="2" id="KW-1185">Reference proteome</keyword>
<dbReference type="Gramene" id="OPUNC07G10410.2">
    <property type="protein sequence ID" value="OPUNC07G10410.2"/>
    <property type="gene ID" value="OPUNC07G10410"/>
</dbReference>
<dbReference type="HOGENOM" id="CLU_2041847_0_0_1"/>
<evidence type="ECO:0000313" key="2">
    <source>
        <dbReference type="Proteomes" id="UP000026962"/>
    </source>
</evidence>
<organism evidence="1">
    <name type="scientific">Oryza punctata</name>
    <name type="common">Red rice</name>
    <dbReference type="NCBI Taxonomy" id="4537"/>
    <lineage>
        <taxon>Eukaryota</taxon>
        <taxon>Viridiplantae</taxon>
        <taxon>Streptophyta</taxon>
        <taxon>Embryophyta</taxon>
        <taxon>Tracheophyta</taxon>
        <taxon>Spermatophyta</taxon>
        <taxon>Magnoliopsida</taxon>
        <taxon>Liliopsida</taxon>
        <taxon>Poales</taxon>
        <taxon>Poaceae</taxon>
        <taxon>BOP clade</taxon>
        <taxon>Oryzoideae</taxon>
        <taxon>Oryzeae</taxon>
        <taxon>Oryzinae</taxon>
        <taxon>Oryza</taxon>
    </lineage>
</organism>
<protein>
    <submittedName>
        <fullName evidence="1">Uncharacterized protein</fullName>
    </submittedName>
</protein>
<reference evidence="1" key="1">
    <citation type="submission" date="2015-04" db="UniProtKB">
        <authorList>
            <consortium name="EnsemblPlants"/>
        </authorList>
    </citation>
    <scope>IDENTIFICATION</scope>
</reference>